<name>A0A6J3C8S5_GALME</name>
<dbReference type="InParanoid" id="A0A6J3C8S5"/>
<feature type="compositionally biased region" description="Basic and acidic residues" evidence="4">
    <location>
        <begin position="1"/>
        <end position="11"/>
    </location>
</feature>
<dbReference type="Gene3D" id="2.30.30.140">
    <property type="match status" value="1"/>
</dbReference>
<gene>
    <name evidence="8" type="primary">LOC113517360</name>
</gene>
<evidence type="ECO:0000313" key="7">
    <source>
        <dbReference type="Proteomes" id="UP001652740"/>
    </source>
</evidence>
<reference evidence="8" key="1">
    <citation type="submission" date="2025-08" db="UniProtKB">
        <authorList>
            <consortium name="RefSeq"/>
        </authorList>
    </citation>
    <scope>IDENTIFICATION</scope>
    <source>
        <tissue evidence="8">Whole larvae</tissue>
    </source>
</reference>
<keyword evidence="3" id="KW-0862">Zinc</keyword>
<dbReference type="KEGG" id="gmw:113517360"/>
<sequence>MEKVHLPTEKAEEPDEEARQPTCDTKMSSRKKKQKKNFTLRYSEATENTVTRTKSAPKDALSQPAPGLSQREKLLWLQKRRKPGLWVQCDDCDRWRYLAHVIDSHELPKKWFCRMNPDPTMVSCSAPEIPIPLKDEEDLIYSEYSAGSVVWARLQGWPWWPAMVDDCPDTERFYWLDGFSDIPTHYNVVFFDAIEVTRAWIKCNQLKPFSANKKNFNYLFKDKRYKQRLEVAVKQADDANMLPLKHRLSKYCFITRYTGTIINPKKIKKKTLQKFKNQLKRKLNIDFSSDSTSDTDNSSELEMTVSKDASVNKSNIILLGTPKKTKEAANSKANSNKIVTRKEILADNNLSEDNVTSTSVMKTKYEDIPPDSMTVQISSSEIDNSSVDGVHMTSIDKDTPGSPRPSNQNVIHVSSPNSDDFDF</sequence>
<evidence type="ECO:0000259" key="6">
    <source>
        <dbReference type="PROSITE" id="PS51050"/>
    </source>
</evidence>
<organism evidence="7 8">
    <name type="scientific">Galleria mellonella</name>
    <name type="common">Greater wax moth</name>
    <dbReference type="NCBI Taxonomy" id="7137"/>
    <lineage>
        <taxon>Eukaryota</taxon>
        <taxon>Metazoa</taxon>
        <taxon>Ecdysozoa</taxon>
        <taxon>Arthropoda</taxon>
        <taxon>Hexapoda</taxon>
        <taxon>Insecta</taxon>
        <taxon>Pterygota</taxon>
        <taxon>Neoptera</taxon>
        <taxon>Endopterygota</taxon>
        <taxon>Lepidoptera</taxon>
        <taxon>Glossata</taxon>
        <taxon>Ditrysia</taxon>
        <taxon>Pyraloidea</taxon>
        <taxon>Pyralidae</taxon>
        <taxon>Galleriinae</taxon>
        <taxon>Galleria</taxon>
    </lineage>
</organism>
<dbReference type="SMART" id="SM00293">
    <property type="entry name" value="PWWP"/>
    <property type="match status" value="1"/>
</dbReference>
<dbReference type="RefSeq" id="XP_031768190.2">
    <property type="nucleotide sequence ID" value="XM_031912330.2"/>
</dbReference>
<feature type="compositionally biased region" description="Basic residues" evidence="4">
    <location>
        <begin position="28"/>
        <end position="38"/>
    </location>
</feature>
<dbReference type="InterPro" id="IPR000313">
    <property type="entry name" value="PWWP_dom"/>
</dbReference>
<dbReference type="GO" id="GO:0005634">
    <property type="term" value="C:nucleus"/>
    <property type="evidence" value="ECO:0007669"/>
    <property type="project" value="TreeGrafter"/>
</dbReference>
<dbReference type="PANTHER" id="PTHR15999:SF2">
    <property type="entry name" value="ZINC FINGER CW-TYPE PWWP DOMAIN PROTEIN 1"/>
    <property type="match status" value="1"/>
</dbReference>
<feature type="domain" description="PWWP" evidence="5">
    <location>
        <begin position="146"/>
        <end position="212"/>
    </location>
</feature>
<feature type="compositionally biased region" description="Polar residues" evidence="4">
    <location>
        <begin position="404"/>
        <end position="423"/>
    </location>
</feature>
<dbReference type="CDD" id="cd20145">
    <property type="entry name" value="PWWP_ZCWPW1"/>
    <property type="match status" value="1"/>
</dbReference>
<evidence type="ECO:0000313" key="8">
    <source>
        <dbReference type="RefSeq" id="XP_031768190.2"/>
    </source>
</evidence>
<dbReference type="Gene3D" id="3.30.40.100">
    <property type="match status" value="1"/>
</dbReference>
<feature type="region of interest" description="Disordered" evidence="4">
    <location>
        <begin position="381"/>
        <end position="423"/>
    </location>
</feature>
<dbReference type="GO" id="GO:0008270">
    <property type="term" value="F:zinc ion binding"/>
    <property type="evidence" value="ECO:0007669"/>
    <property type="project" value="UniProtKB-KW"/>
</dbReference>
<dbReference type="AlphaFoldDB" id="A0A6J3C8S5"/>
<protein>
    <submittedName>
        <fullName evidence="8">Zinc finger CW-type PWWP domain protein 1-like isoform X1</fullName>
    </submittedName>
</protein>
<accession>A0A6J3C8S5</accession>
<keyword evidence="1" id="KW-0479">Metal-binding</keyword>
<evidence type="ECO:0000256" key="4">
    <source>
        <dbReference type="SAM" id="MobiDB-lite"/>
    </source>
</evidence>
<keyword evidence="7" id="KW-1185">Reference proteome</keyword>
<proteinExistence type="predicted"/>
<dbReference type="PROSITE" id="PS50812">
    <property type="entry name" value="PWWP"/>
    <property type="match status" value="1"/>
</dbReference>
<dbReference type="PANTHER" id="PTHR15999">
    <property type="entry name" value="ZINC FINGER CW-TYPE PWWP DOMAIN PROTEIN 1"/>
    <property type="match status" value="1"/>
</dbReference>
<keyword evidence="2" id="KW-0863">Zinc-finger</keyword>
<dbReference type="InterPro" id="IPR042778">
    <property type="entry name" value="ZCWPW1/ZCWPW2"/>
</dbReference>
<feature type="domain" description="CW-type" evidence="6">
    <location>
        <begin position="80"/>
        <end position="132"/>
    </location>
</feature>
<feature type="region of interest" description="Disordered" evidence="4">
    <location>
        <begin position="1"/>
        <end position="66"/>
    </location>
</feature>
<dbReference type="Pfam" id="PF00855">
    <property type="entry name" value="PWWP"/>
    <property type="match status" value="1"/>
</dbReference>
<dbReference type="Pfam" id="PF07496">
    <property type="entry name" value="zf-CW"/>
    <property type="match status" value="1"/>
</dbReference>
<evidence type="ECO:0000259" key="5">
    <source>
        <dbReference type="PROSITE" id="PS50812"/>
    </source>
</evidence>
<evidence type="ECO:0000256" key="1">
    <source>
        <dbReference type="ARBA" id="ARBA00022723"/>
    </source>
</evidence>
<evidence type="ECO:0000256" key="3">
    <source>
        <dbReference type="ARBA" id="ARBA00022833"/>
    </source>
</evidence>
<dbReference type="InterPro" id="IPR011124">
    <property type="entry name" value="Znf_CW"/>
</dbReference>
<evidence type="ECO:0000256" key="2">
    <source>
        <dbReference type="ARBA" id="ARBA00022771"/>
    </source>
</evidence>
<dbReference type="GeneID" id="113517360"/>
<dbReference type="Proteomes" id="UP001652740">
    <property type="component" value="Unplaced"/>
</dbReference>
<feature type="compositionally biased region" description="Polar residues" evidence="4">
    <location>
        <begin position="45"/>
        <end position="54"/>
    </location>
</feature>
<dbReference type="PROSITE" id="PS51050">
    <property type="entry name" value="ZF_CW"/>
    <property type="match status" value="1"/>
</dbReference>
<dbReference type="SUPFAM" id="SSF63748">
    <property type="entry name" value="Tudor/PWWP/MBT"/>
    <property type="match status" value="1"/>
</dbReference>